<dbReference type="Gene3D" id="1.10.3210.10">
    <property type="entry name" value="Hypothetical protein af1432"/>
    <property type="match status" value="1"/>
</dbReference>
<accession>A0A841KTK8</accession>
<keyword evidence="5" id="KW-0808">Transferase</keyword>
<dbReference type="CDD" id="cd00077">
    <property type="entry name" value="HDc"/>
    <property type="match status" value="1"/>
</dbReference>
<dbReference type="SMART" id="SM00267">
    <property type="entry name" value="GGDEF"/>
    <property type="match status" value="1"/>
</dbReference>
<dbReference type="InterPro" id="IPR003607">
    <property type="entry name" value="HD/PDEase_dom"/>
</dbReference>
<evidence type="ECO:0000259" key="2">
    <source>
        <dbReference type="PROSITE" id="PS50887"/>
    </source>
</evidence>
<dbReference type="EMBL" id="JACHEN010000008">
    <property type="protein sequence ID" value="MBB6215498.1"/>
    <property type="molecule type" value="Genomic_DNA"/>
</dbReference>
<keyword evidence="1" id="KW-0472">Membrane</keyword>
<dbReference type="NCBIfam" id="TIGR00277">
    <property type="entry name" value="HDIG"/>
    <property type="match status" value="1"/>
</dbReference>
<dbReference type="InterPro" id="IPR043128">
    <property type="entry name" value="Rev_trsase/Diguanyl_cyclase"/>
</dbReference>
<feature type="transmembrane region" description="Helical" evidence="1">
    <location>
        <begin position="165"/>
        <end position="182"/>
    </location>
</feature>
<feature type="domain" description="HD-GYP" evidence="4">
    <location>
        <begin position="373"/>
        <end position="564"/>
    </location>
</feature>
<keyword evidence="6" id="KW-1185">Reference proteome</keyword>
<dbReference type="PROSITE" id="PS51832">
    <property type="entry name" value="HD_GYP"/>
    <property type="match status" value="1"/>
</dbReference>
<name>A0A841KTK8_9FIRM</name>
<keyword evidence="1" id="KW-0812">Transmembrane</keyword>
<dbReference type="Pfam" id="PF00990">
    <property type="entry name" value="GGDEF"/>
    <property type="match status" value="1"/>
</dbReference>
<feature type="transmembrane region" description="Helical" evidence="1">
    <location>
        <begin position="85"/>
        <end position="104"/>
    </location>
</feature>
<evidence type="ECO:0000259" key="4">
    <source>
        <dbReference type="PROSITE" id="PS51832"/>
    </source>
</evidence>
<evidence type="ECO:0000256" key="1">
    <source>
        <dbReference type="SAM" id="Phobius"/>
    </source>
</evidence>
<dbReference type="CDD" id="cd01949">
    <property type="entry name" value="GGDEF"/>
    <property type="match status" value="1"/>
</dbReference>
<evidence type="ECO:0000313" key="6">
    <source>
        <dbReference type="Proteomes" id="UP000579281"/>
    </source>
</evidence>
<feature type="transmembrane region" description="Helical" evidence="1">
    <location>
        <begin position="12"/>
        <end position="35"/>
    </location>
</feature>
<comment type="caution">
    <text evidence="5">The sequence shown here is derived from an EMBL/GenBank/DDBJ whole genome shotgun (WGS) entry which is preliminary data.</text>
</comment>
<evidence type="ECO:0000313" key="5">
    <source>
        <dbReference type="EMBL" id="MBB6215498.1"/>
    </source>
</evidence>
<dbReference type="Proteomes" id="UP000579281">
    <property type="component" value="Unassembled WGS sequence"/>
</dbReference>
<dbReference type="InterPro" id="IPR029787">
    <property type="entry name" value="Nucleotide_cyclase"/>
</dbReference>
<dbReference type="PANTHER" id="PTHR43155">
    <property type="entry name" value="CYCLIC DI-GMP PHOSPHODIESTERASE PA4108-RELATED"/>
    <property type="match status" value="1"/>
</dbReference>
<keyword evidence="1" id="KW-1133">Transmembrane helix</keyword>
<dbReference type="PANTHER" id="PTHR43155:SF2">
    <property type="entry name" value="CYCLIC DI-GMP PHOSPHODIESTERASE PA4108"/>
    <property type="match status" value="1"/>
</dbReference>
<dbReference type="InterPro" id="IPR006675">
    <property type="entry name" value="HDIG_dom"/>
</dbReference>
<feature type="transmembrane region" description="Helical" evidence="1">
    <location>
        <begin position="110"/>
        <end position="127"/>
    </location>
</feature>
<dbReference type="SUPFAM" id="SSF55073">
    <property type="entry name" value="Nucleotide cyclase"/>
    <property type="match status" value="1"/>
</dbReference>
<gene>
    <name evidence="5" type="ORF">HNQ80_001587</name>
</gene>
<reference evidence="5 6" key="1">
    <citation type="submission" date="2020-08" db="EMBL/GenBank/DDBJ databases">
        <title>Genomic Encyclopedia of Type Strains, Phase IV (KMG-IV): sequencing the most valuable type-strain genomes for metagenomic binning, comparative biology and taxonomic classification.</title>
        <authorList>
            <person name="Goeker M."/>
        </authorList>
    </citation>
    <scope>NUCLEOTIDE SEQUENCE [LARGE SCALE GENOMIC DNA]</scope>
    <source>
        <strain evidence="5 6">DSM 103526</strain>
    </source>
</reference>
<protein>
    <submittedName>
        <fullName evidence="5">Diguanylate cyclase (GGDEF)-like protein/putative nucleotidyltransferase with HDIG domain</fullName>
    </submittedName>
</protein>
<dbReference type="Pfam" id="PF13487">
    <property type="entry name" value="HD_5"/>
    <property type="match status" value="1"/>
</dbReference>
<dbReference type="AlphaFoldDB" id="A0A841KTK8"/>
<dbReference type="GO" id="GO:0016740">
    <property type="term" value="F:transferase activity"/>
    <property type="evidence" value="ECO:0007669"/>
    <property type="project" value="UniProtKB-KW"/>
</dbReference>
<dbReference type="SMART" id="SM00471">
    <property type="entry name" value="HDc"/>
    <property type="match status" value="1"/>
</dbReference>
<dbReference type="InterPro" id="IPR037522">
    <property type="entry name" value="HD_GYP_dom"/>
</dbReference>
<dbReference type="SUPFAM" id="SSF109604">
    <property type="entry name" value="HD-domain/PDEase-like"/>
    <property type="match status" value="1"/>
</dbReference>
<dbReference type="InterPro" id="IPR006674">
    <property type="entry name" value="HD_domain"/>
</dbReference>
<proteinExistence type="predicted"/>
<dbReference type="NCBIfam" id="TIGR00254">
    <property type="entry name" value="GGDEF"/>
    <property type="match status" value="1"/>
</dbReference>
<organism evidence="5 6">
    <name type="scientific">Anaerosolibacter carboniphilus</name>
    <dbReference type="NCBI Taxonomy" id="1417629"/>
    <lineage>
        <taxon>Bacteria</taxon>
        <taxon>Bacillati</taxon>
        <taxon>Bacillota</taxon>
        <taxon>Clostridia</taxon>
        <taxon>Peptostreptococcales</taxon>
        <taxon>Thermotaleaceae</taxon>
        <taxon>Anaerosolibacter</taxon>
    </lineage>
</organism>
<feature type="domain" description="GGDEF" evidence="2">
    <location>
        <begin position="226"/>
        <end position="361"/>
    </location>
</feature>
<dbReference type="FunFam" id="3.30.70.270:FF:000001">
    <property type="entry name" value="Diguanylate cyclase domain protein"/>
    <property type="match status" value="1"/>
</dbReference>
<dbReference type="InterPro" id="IPR000160">
    <property type="entry name" value="GGDEF_dom"/>
</dbReference>
<evidence type="ECO:0000259" key="3">
    <source>
        <dbReference type="PROSITE" id="PS51831"/>
    </source>
</evidence>
<sequence>MNLYEDSRRENVHKVVAIVKLISILFCGIIVFSIYGNRYNSIARISSDNYDLVSVTTICVGTLMLIYELWIFSYKRSRFQKRWDISDIIETILFVGVFYAIVFVSGKHLSSFKFLFLFIIITSTIQFGMYHGLLCASVCSVMILTTDLIFGTSNANANSFFETDLVLTGVFVLTAWLLGDYVKIEKNYREKLHALVNIDELTDVYNHRYFQEKLTTSMSEAEEMNHSVSLLFIDIDYFKSYNDLYGHLQGDKVLKNIAQILKNSINDQQTLARYGGEEFAVIAPSIPEEEAIELGEKIRCAIENTCFEGEENLPGKKLTISIGVSCFPDKSKTKLELINSADDALYRAKFFNKNRVEAYVSVLDELKKDIETEHIDLISSFKTLISVINAKDRYTYGHTERVVIYCKLIAEKLGLNEAEKRILKYGAYLHDIGKINIPIDILNKKTKLTFDEWKMIKSHPEQGIEILKHVPSLQDIIPLILHHHEKYDGTGYPSGLQGEEIPYLVRILSVADSFDAMTSNRPYQTRKDYQQAMEELQRCKAIQFDPNIVDMFVEAVGEKEGFIS</sequence>
<dbReference type="PROSITE" id="PS50887">
    <property type="entry name" value="GGDEF"/>
    <property type="match status" value="1"/>
</dbReference>
<dbReference type="Gene3D" id="3.30.70.270">
    <property type="match status" value="1"/>
</dbReference>
<feature type="domain" description="HD" evidence="3">
    <location>
        <begin position="395"/>
        <end position="517"/>
    </location>
</feature>
<dbReference type="PROSITE" id="PS51831">
    <property type="entry name" value="HD"/>
    <property type="match status" value="1"/>
</dbReference>
<feature type="transmembrane region" description="Helical" evidence="1">
    <location>
        <begin position="55"/>
        <end position="73"/>
    </location>
</feature>